<dbReference type="AlphaFoldDB" id="A0A7R9PHQ7"/>
<proteinExistence type="inferred from homology"/>
<dbReference type="GO" id="GO:0006325">
    <property type="term" value="P:chromatin organization"/>
    <property type="evidence" value="ECO:0007669"/>
    <property type="project" value="UniProtKB-KW"/>
</dbReference>
<name>A0A7R9PHQ7_TIMGE</name>
<dbReference type="Pfam" id="PF00271">
    <property type="entry name" value="Helicase_C"/>
    <property type="match status" value="1"/>
</dbReference>
<feature type="region of interest" description="Disordered" evidence="13">
    <location>
        <begin position="154"/>
        <end position="188"/>
    </location>
</feature>
<dbReference type="CDD" id="cd18793">
    <property type="entry name" value="SF2_C_SNF"/>
    <property type="match status" value="1"/>
</dbReference>
<keyword evidence="9" id="KW-0238">DNA-binding</keyword>
<keyword evidence="10" id="KW-0539">Nucleus</keyword>
<dbReference type="PANTHER" id="PTHR10799">
    <property type="entry name" value="SNF2/RAD54 HELICASE FAMILY"/>
    <property type="match status" value="1"/>
</dbReference>
<dbReference type="GO" id="GO:0005634">
    <property type="term" value="C:nucleus"/>
    <property type="evidence" value="ECO:0007669"/>
    <property type="project" value="UniProtKB-SubCell"/>
</dbReference>
<dbReference type="InterPro" id="IPR049730">
    <property type="entry name" value="SNF2/RAD54-like_C"/>
</dbReference>
<dbReference type="InterPro" id="IPR000330">
    <property type="entry name" value="SNF2_N"/>
</dbReference>
<dbReference type="GO" id="GO:0005524">
    <property type="term" value="F:ATP binding"/>
    <property type="evidence" value="ECO:0007669"/>
    <property type="project" value="UniProtKB-KW"/>
</dbReference>
<evidence type="ECO:0000256" key="13">
    <source>
        <dbReference type="SAM" id="MobiDB-lite"/>
    </source>
</evidence>
<dbReference type="GO" id="GO:0016787">
    <property type="term" value="F:hydrolase activity"/>
    <property type="evidence" value="ECO:0007669"/>
    <property type="project" value="UniProtKB-KW"/>
</dbReference>
<comment type="similarity">
    <text evidence="2">Belongs to the SNF2/RAD54 helicase family.</text>
</comment>
<feature type="domain" description="Helicase C-terminal" evidence="15">
    <location>
        <begin position="771"/>
        <end position="923"/>
    </location>
</feature>
<dbReference type="PROSITE" id="PS51192">
    <property type="entry name" value="HELICASE_ATP_BIND_1"/>
    <property type="match status" value="1"/>
</dbReference>
<evidence type="ECO:0000256" key="4">
    <source>
        <dbReference type="ARBA" id="ARBA00022741"/>
    </source>
</evidence>
<dbReference type="PROSITE" id="PS51194">
    <property type="entry name" value="HELICASE_CTER"/>
    <property type="match status" value="1"/>
</dbReference>
<evidence type="ECO:0000256" key="7">
    <source>
        <dbReference type="ARBA" id="ARBA00022840"/>
    </source>
</evidence>
<dbReference type="GO" id="GO:0005694">
    <property type="term" value="C:chromosome"/>
    <property type="evidence" value="ECO:0007669"/>
    <property type="project" value="UniProtKB-ARBA"/>
</dbReference>
<keyword evidence="4" id="KW-0547">Nucleotide-binding</keyword>
<dbReference type="GO" id="GO:0003678">
    <property type="term" value="F:DNA helicase activity"/>
    <property type="evidence" value="ECO:0007669"/>
    <property type="project" value="UniProtKB-EC"/>
</dbReference>
<reference evidence="16" key="1">
    <citation type="submission" date="2020-11" db="EMBL/GenBank/DDBJ databases">
        <authorList>
            <person name="Tran Van P."/>
        </authorList>
    </citation>
    <scope>NUCLEOTIDE SEQUENCE</scope>
</reference>
<keyword evidence="7" id="KW-0067">ATP-binding</keyword>
<dbReference type="Pfam" id="PF00176">
    <property type="entry name" value="SNF2-rel_dom"/>
    <property type="match status" value="1"/>
</dbReference>
<keyword evidence="6" id="KW-0347">Helicase</keyword>
<organism evidence="16">
    <name type="scientific">Timema genevievae</name>
    <name type="common">Walking stick</name>
    <dbReference type="NCBI Taxonomy" id="629358"/>
    <lineage>
        <taxon>Eukaryota</taxon>
        <taxon>Metazoa</taxon>
        <taxon>Ecdysozoa</taxon>
        <taxon>Arthropoda</taxon>
        <taxon>Hexapoda</taxon>
        <taxon>Insecta</taxon>
        <taxon>Pterygota</taxon>
        <taxon>Neoptera</taxon>
        <taxon>Polyneoptera</taxon>
        <taxon>Phasmatodea</taxon>
        <taxon>Timematodea</taxon>
        <taxon>Timematoidea</taxon>
        <taxon>Timematidae</taxon>
        <taxon>Timema</taxon>
    </lineage>
</organism>
<dbReference type="InterPro" id="IPR001650">
    <property type="entry name" value="Helicase_C-like"/>
</dbReference>
<feature type="domain" description="Helicase ATP-binding" evidence="14">
    <location>
        <begin position="415"/>
        <end position="585"/>
    </location>
</feature>
<evidence type="ECO:0000256" key="2">
    <source>
        <dbReference type="ARBA" id="ARBA00007025"/>
    </source>
</evidence>
<feature type="compositionally biased region" description="Low complexity" evidence="13">
    <location>
        <begin position="13"/>
        <end position="24"/>
    </location>
</feature>
<evidence type="ECO:0000256" key="10">
    <source>
        <dbReference type="ARBA" id="ARBA00023242"/>
    </source>
</evidence>
<evidence type="ECO:0000259" key="14">
    <source>
        <dbReference type="PROSITE" id="PS51192"/>
    </source>
</evidence>
<dbReference type="FunFam" id="3.40.50.300:FF:001629">
    <property type="entry name" value="Probable ATP-dependent helicase PF08_0048"/>
    <property type="match status" value="1"/>
</dbReference>
<evidence type="ECO:0000256" key="9">
    <source>
        <dbReference type="ARBA" id="ARBA00023125"/>
    </source>
</evidence>
<accession>A0A7R9PHQ7</accession>
<gene>
    <name evidence="16" type="ORF">TGEB3V08_LOCUS1732</name>
</gene>
<evidence type="ECO:0000256" key="11">
    <source>
        <dbReference type="ARBA" id="ARBA00059294"/>
    </source>
</evidence>
<evidence type="ECO:0000256" key="8">
    <source>
        <dbReference type="ARBA" id="ARBA00022853"/>
    </source>
</evidence>
<evidence type="ECO:0000256" key="5">
    <source>
        <dbReference type="ARBA" id="ARBA00022801"/>
    </source>
</evidence>
<dbReference type="Gene3D" id="3.40.50.10810">
    <property type="entry name" value="Tandem AAA-ATPase domain"/>
    <property type="match status" value="1"/>
</dbReference>
<dbReference type="CDD" id="cd14279">
    <property type="entry name" value="CUE"/>
    <property type="match status" value="1"/>
</dbReference>
<evidence type="ECO:0000256" key="1">
    <source>
        <dbReference type="ARBA" id="ARBA00004123"/>
    </source>
</evidence>
<evidence type="ECO:0000256" key="6">
    <source>
        <dbReference type="ARBA" id="ARBA00022806"/>
    </source>
</evidence>
<keyword evidence="5" id="KW-0378">Hydrolase</keyword>
<dbReference type="SMART" id="SM00490">
    <property type="entry name" value="HELICc"/>
    <property type="match status" value="1"/>
</dbReference>
<evidence type="ECO:0000256" key="12">
    <source>
        <dbReference type="ARBA" id="ARBA00069890"/>
    </source>
</evidence>
<feature type="compositionally biased region" description="Polar residues" evidence="13">
    <location>
        <begin position="68"/>
        <end position="85"/>
    </location>
</feature>
<dbReference type="SMART" id="SM00487">
    <property type="entry name" value="DEXDc"/>
    <property type="match status" value="1"/>
</dbReference>
<comment type="function">
    <text evidence="11">DNA helicase that possesses intrinsic ATP-dependent nucleosome-remodeling activity and is both required for DNA repair and heterochromatin organization. Promotes DNA end resection of double-strand breaks (DSBs) following DNA damage: probably acts by weakening histone DNA interactions in nucleosomes flanking DSBs.</text>
</comment>
<evidence type="ECO:0000313" key="16">
    <source>
        <dbReference type="EMBL" id="CAD7587551.1"/>
    </source>
</evidence>
<feature type="compositionally biased region" description="Basic and acidic residues" evidence="13">
    <location>
        <begin position="88"/>
        <end position="101"/>
    </location>
</feature>
<dbReference type="FunFam" id="3.40.50.10810:FF:000014">
    <property type="entry name" value="SWI/SNF-related matrix-associated actin-dependent regulator of chromatin subfamily A containing DEAD/H box 1"/>
    <property type="match status" value="1"/>
</dbReference>
<feature type="compositionally biased region" description="Basic residues" evidence="13">
    <location>
        <begin position="178"/>
        <end position="188"/>
    </location>
</feature>
<protein>
    <recommendedName>
        <fullName evidence="12">SWI/SNF-related matrix-associated actin-dependent regulator of chromatin subfamily A containing DEAD/H box 1 homolog</fullName>
        <ecNumber evidence="3">3.6.4.12</ecNumber>
    </recommendedName>
</protein>
<dbReference type="EC" id="3.6.4.12" evidence="3"/>
<dbReference type="InterPro" id="IPR027417">
    <property type="entry name" value="P-loop_NTPase"/>
</dbReference>
<dbReference type="InterPro" id="IPR038718">
    <property type="entry name" value="SNF2-like_sf"/>
</dbReference>
<comment type="subcellular location">
    <subcellularLocation>
        <location evidence="1">Nucleus</location>
    </subcellularLocation>
</comment>
<feature type="region of interest" description="Disordered" evidence="13">
    <location>
        <begin position="66"/>
        <end position="101"/>
    </location>
</feature>
<keyword evidence="8" id="KW-0156">Chromatin regulator</keyword>
<dbReference type="Gene3D" id="3.40.50.300">
    <property type="entry name" value="P-loop containing nucleotide triphosphate hydrolases"/>
    <property type="match status" value="1"/>
</dbReference>
<dbReference type="InterPro" id="IPR014001">
    <property type="entry name" value="Helicase_ATP-bd"/>
</dbReference>
<evidence type="ECO:0000259" key="15">
    <source>
        <dbReference type="PROSITE" id="PS51194"/>
    </source>
</evidence>
<dbReference type="GO" id="GO:0003677">
    <property type="term" value="F:DNA binding"/>
    <property type="evidence" value="ECO:0007669"/>
    <property type="project" value="UniProtKB-KW"/>
</dbReference>
<sequence length="957" mass="109379">MSQDTDTESYRALTPTSDSNSPSLLNNLRRFRINKKPSLKFNMSYEDIDTELLLSDDIEENIILDSPTGYSRNTHSNPSEESTTKGVFRRDSSSTHSEDTQDIIDKEAKVKFLEDAFPSVDRMLLQDTLVEFDWDVNKAMRDLLGESIMTDNIEEESTKPPAPQIMVLDDESDQEQKRKAKSPVQNHRKKKVIKLDITNEDGDDEDTNYGSNPFKDNQVIKVFDSDESDEEHTVRYELTQDQKHVLKFLSSATLKELLGMPSCSRKKADAIIGVRPFTSWQDMTSPYRGTTGNGQRRRDIFAYVYNVDKFQNGKFLNTEILNSAQEVLRARNVVCKLMNKCRRLSHQIKHAVAANETSVKNQPSLLSSEGGWDPEPLGKGHLSILVGYAGLTLSPKKSFRLHLAGYQLVGLNWLLIMHSQQVNSILADEMGLGKTIQVIAFLAHLFETGTKGPHLIVVPASTLSNWANELAKWCPTLRVQQYYGSPEERKNLRVSWMIHDGLKDVDVILTTYSLVCSTPEERKMFRILQLVYVVLDEAHMLKNMATQRYESLIKIGAKHRILLTGTPLQNNLLELMSLLIFIMPELFEGKKEYLKSLFSKLPKQSNENDGLPKFEKDQVSKAREIMKPFILRRLKKEVLQDLPSKKDETISVPLVPLQRQRYDDLIRIYSNKDKESFEEQGLSGVAIVTELRKAANHSALLRYHYTDEQLTQIANKLAKERLYKETNQQYIHEDLCVMSDFHIHTLTCNYKCLSKFHLPESVILESGKFLKLDEMLPALKRDGHRVLIFSQFVIMLEILEAYLTIRGHLYLRLDGSTPVTTRQDLIDEFNNNPDLFVFLLSTRAGGLGINLTAADTVIIHDIDFNPYNDKQAEDRCHRVGQTQDVSVFRLISKDTIEESIHQVALEKLQLEQDISNPRENDETEARHVVTLLKRALGLDAKKTDDLDVKKTEVSEPS</sequence>
<dbReference type="EMBL" id="OE839519">
    <property type="protein sequence ID" value="CAD7587551.1"/>
    <property type="molecule type" value="Genomic_DNA"/>
</dbReference>
<dbReference type="InterPro" id="IPR009060">
    <property type="entry name" value="UBA-like_sf"/>
</dbReference>
<evidence type="ECO:0000256" key="3">
    <source>
        <dbReference type="ARBA" id="ARBA00012551"/>
    </source>
</evidence>
<dbReference type="SUPFAM" id="SSF52540">
    <property type="entry name" value="P-loop containing nucleoside triphosphate hydrolases"/>
    <property type="match status" value="2"/>
</dbReference>
<dbReference type="SUPFAM" id="SSF46934">
    <property type="entry name" value="UBA-like"/>
    <property type="match status" value="1"/>
</dbReference>
<feature type="region of interest" description="Disordered" evidence="13">
    <location>
        <begin position="1"/>
        <end position="24"/>
    </location>
</feature>